<evidence type="ECO:0000313" key="2">
    <source>
        <dbReference type="Proteomes" id="UP000198670"/>
    </source>
</evidence>
<gene>
    <name evidence="1" type="ORF">SAMN05444682_11355</name>
</gene>
<dbReference type="AlphaFoldDB" id="A0A1I3TT56"/>
<dbReference type="Proteomes" id="UP000198670">
    <property type="component" value="Unassembled WGS sequence"/>
</dbReference>
<reference evidence="1 2" key="1">
    <citation type="submission" date="2016-10" db="EMBL/GenBank/DDBJ databases">
        <authorList>
            <person name="de Groot N.N."/>
        </authorList>
    </citation>
    <scope>NUCLEOTIDE SEQUENCE [LARGE SCALE GENOMIC DNA]</scope>
    <source>
        <strain evidence="1 2">RK1</strain>
    </source>
</reference>
<accession>A0A1I3TT56</accession>
<evidence type="ECO:0000313" key="1">
    <source>
        <dbReference type="EMBL" id="SFJ73519.1"/>
    </source>
</evidence>
<protein>
    <submittedName>
        <fullName evidence="1">Uncharacterized protein</fullName>
    </submittedName>
</protein>
<keyword evidence="2" id="KW-1185">Reference proteome</keyword>
<organism evidence="1 2">
    <name type="scientific">Parapedobacter indicus</name>
    <dbReference type="NCBI Taxonomy" id="1477437"/>
    <lineage>
        <taxon>Bacteria</taxon>
        <taxon>Pseudomonadati</taxon>
        <taxon>Bacteroidota</taxon>
        <taxon>Sphingobacteriia</taxon>
        <taxon>Sphingobacteriales</taxon>
        <taxon>Sphingobacteriaceae</taxon>
        <taxon>Parapedobacter</taxon>
    </lineage>
</organism>
<dbReference type="EMBL" id="FOQO01000013">
    <property type="protein sequence ID" value="SFJ73519.1"/>
    <property type="molecule type" value="Genomic_DNA"/>
</dbReference>
<name>A0A1I3TT56_9SPHI</name>
<proteinExistence type="predicted"/>
<sequence length="107" mass="12280">MNRFFISFTGITDNSKKVVRRIVEALPSMPTVLVTIPVVIKIIRSLALLKADCLKLPRSNYSCRTHVTSIFQYGLKSLGKFLAINPMVFFCKLLKSHFRERMLTKKC</sequence>